<accession>A0ABZ0IH22</accession>
<dbReference type="Proteomes" id="UP001626549">
    <property type="component" value="Chromosome"/>
</dbReference>
<protein>
    <submittedName>
        <fullName evidence="3">BolA/IbaG family iron-sulfur metabolism protein</fullName>
    </submittedName>
</protein>
<evidence type="ECO:0000313" key="3">
    <source>
        <dbReference type="EMBL" id="WOJ98346.1"/>
    </source>
</evidence>
<dbReference type="InterPro" id="IPR036065">
    <property type="entry name" value="BolA-like_sf"/>
</dbReference>
<organism evidence="3 4">
    <name type="scientific">Congregibacter brevis</name>
    <dbReference type="NCBI Taxonomy" id="3081201"/>
    <lineage>
        <taxon>Bacteria</taxon>
        <taxon>Pseudomonadati</taxon>
        <taxon>Pseudomonadota</taxon>
        <taxon>Gammaproteobacteria</taxon>
        <taxon>Cellvibrionales</taxon>
        <taxon>Halieaceae</taxon>
        <taxon>Congregibacter</taxon>
    </lineage>
</organism>
<dbReference type="SUPFAM" id="SSF82657">
    <property type="entry name" value="BolA-like"/>
    <property type="match status" value="1"/>
</dbReference>
<dbReference type="PIRSF" id="PIRSF003113">
    <property type="entry name" value="BolA"/>
    <property type="match status" value="1"/>
</dbReference>
<dbReference type="Gene3D" id="3.30.300.90">
    <property type="entry name" value="BolA-like"/>
    <property type="match status" value="1"/>
</dbReference>
<comment type="similarity">
    <text evidence="1 2">Belongs to the BolA/IbaG family.</text>
</comment>
<gene>
    <name evidence="3" type="ORF">R0137_07190</name>
</gene>
<proteinExistence type="inferred from homology"/>
<evidence type="ECO:0000256" key="2">
    <source>
        <dbReference type="RuleBase" id="RU003860"/>
    </source>
</evidence>
<evidence type="ECO:0000313" key="4">
    <source>
        <dbReference type="Proteomes" id="UP001626549"/>
    </source>
</evidence>
<reference evidence="3 4" key="1">
    <citation type="submission" date="2023-10" db="EMBL/GenBank/DDBJ databases">
        <title>Two novel species belonging to the OM43/NOR5 clade.</title>
        <authorList>
            <person name="Park M."/>
        </authorList>
    </citation>
    <scope>NUCLEOTIDE SEQUENCE [LARGE SCALE GENOMIC DNA]</scope>
    <source>
        <strain evidence="3 4">IMCC45268</strain>
    </source>
</reference>
<dbReference type="Pfam" id="PF01722">
    <property type="entry name" value="BolA"/>
    <property type="match status" value="1"/>
</dbReference>
<dbReference type="PANTHER" id="PTHR46229:SF4">
    <property type="entry name" value="ACID STRESS PROTEIN IBAG"/>
    <property type="match status" value="1"/>
</dbReference>
<dbReference type="InterPro" id="IPR002634">
    <property type="entry name" value="BolA"/>
</dbReference>
<name>A0ABZ0IH22_9GAMM</name>
<dbReference type="RefSeq" id="WP_407329685.1">
    <property type="nucleotide sequence ID" value="NZ_CP136865.1"/>
</dbReference>
<dbReference type="EMBL" id="CP136865">
    <property type="protein sequence ID" value="WOJ98346.1"/>
    <property type="molecule type" value="Genomic_DNA"/>
</dbReference>
<dbReference type="PANTHER" id="PTHR46229">
    <property type="entry name" value="BOLA TRANSCRIPTION REGULATOR"/>
    <property type="match status" value="1"/>
</dbReference>
<keyword evidence="4" id="KW-1185">Reference proteome</keyword>
<sequence length="80" mass="8576">MDAKTVEGMVSDALEGATVNVEGSGANYDITVVSEVFADMRPVRKQQTVYATINEAIASGSIHAVNIRTFTPAEWEEQSA</sequence>
<evidence type="ECO:0000256" key="1">
    <source>
        <dbReference type="ARBA" id="ARBA00005578"/>
    </source>
</evidence>
<dbReference type="InterPro" id="IPR050961">
    <property type="entry name" value="BolA/IbaG_stress_morph_reg"/>
</dbReference>